<evidence type="ECO:0000313" key="1">
    <source>
        <dbReference type="EMBL" id="KKN27660.1"/>
    </source>
</evidence>
<proteinExistence type="predicted"/>
<comment type="caution">
    <text evidence="1">The sequence shown here is derived from an EMBL/GenBank/DDBJ whole genome shotgun (WGS) entry which is preliminary data.</text>
</comment>
<organism evidence="1">
    <name type="scientific">marine sediment metagenome</name>
    <dbReference type="NCBI Taxonomy" id="412755"/>
    <lineage>
        <taxon>unclassified sequences</taxon>
        <taxon>metagenomes</taxon>
        <taxon>ecological metagenomes</taxon>
    </lineage>
</organism>
<name>A0A0F9P6Y4_9ZZZZ</name>
<gene>
    <name evidence="1" type="ORF">LCGC14_0862540</name>
</gene>
<accession>A0A0F9P6Y4</accession>
<protein>
    <recommendedName>
        <fullName evidence="2">AP2/ERF domain-containing protein</fullName>
    </recommendedName>
</protein>
<dbReference type="EMBL" id="LAZR01002620">
    <property type="protein sequence ID" value="KKN27660.1"/>
    <property type="molecule type" value="Genomic_DNA"/>
</dbReference>
<sequence>MKITIFNGVDCWNWEFKERKDDNQQLGIYGKGFKTEKEATLDAERYFKEMGITEYIIEVEK</sequence>
<evidence type="ECO:0008006" key="2">
    <source>
        <dbReference type="Google" id="ProtNLM"/>
    </source>
</evidence>
<dbReference type="AlphaFoldDB" id="A0A0F9P6Y4"/>
<reference evidence="1" key="1">
    <citation type="journal article" date="2015" name="Nature">
        <title>Complex archaea that bridge the gap between prokaryotes and eukaryotes.</title>
        <authorList>
            <person name="Spang A."/>
            <person name="Saw J.H."/>
            <person name="Jorgensen S.L."/>
            <person name="Zaremba-Niedzwiedzka K."/>
            <person name="Martijn J."/>
            <person name="Lind A.E."/>
            <person name="van Eijk R."/>
            <person name="Schleper C."/>
            <person name="Guy L."/>
            <person name="Ettema T.J."/>
        </authorList>
    </citation>
    <scope>NUCLEOTIDE SEQUENCE</scope>
</reference>